<reference evidence="1" key="1">
    <citation type="submission" date="2015-03" db="EMBL/GenBank/DDBJ databases">
        <title>Metagenome Sequencing of an Archaeal-Dominated Microbial Community from a Hot Spring at the Los Azufres Geothermal Field, Mexico.</title>
        <authorList>
            <person name="Servin-Garciduenas L.E."/>
            <person name="Martinez-Romero E."/>
        </authorList>
    </citation>
    <scope>NUCLEOTIDE SEQUENCE [LARGE SCALE GENOMIC DNA]</scope>
    <source>
        <strain evidence="1">AZ1-454</strain>
    </source>
</reference>
<gene>
    <name evidence="1" type="ORF">TQ35_08055</name>
</gene>
<proteinExistence type="predicted"/>
<organism evidence="1">
    <name type="scientific">Candidatus Aramenus sulfurataquae</name>
    <dbReference type="NCBI Taxonomy" id="1326980"/>
    <lineage>
        <taxon>Archaea</taxon>
        <taxon>Thermoproteota</taxon>
        <taxon>Thermoprotei</taxon>
        <taxon>Sulfolobales</taxon>
        <taxon>Sulfolobaceae</taxon>
        <taxon>Candidatus Aramenus</taxon>
    </lineage>
</organism>
<protein>
    <submittedName>
        <fullName evidence="1">Uncharacterized protein</fullName>
    </submittedName>
</protein>
<dbReference type="EMBL" id="JZWS01000144">
    <property type="protein sequence ID" value="KJR78293.1"/>
    <property type="molecule type" value="Genomic_DNA"/>
</dbReference>
<dbReference type="AlphaFoldDB" id="A0A0F2LL37"/>
<name>A0A0F2LL37_9CREN</name>
<sequence>MKFALLALPLLVLEGLLLGELNYALLALLPLALLLRKYRVEASVALVLLPLFLKHSAIDVALCLDFVLLALS</sequence>
<evidence type="ECO:0000313" key="1">
    <source>
        <dbReference type="EMBL" id="KJR78293.1"/>
    </source>
</evidence>
<comment type="caution">
    <text evidence="1">The sequence shown here is derived from an EMBL/GenBank/DDBJ whole genome shotgun (WGS) entry which is preliminary data.</text>
</comment>
<accession>A0A0F2LL37</accession>